<comment type="caution">
    <text evidence="13">The sequence shown here is derived from an EMBL/GenBank/DDBJ whole genome shotgun (WGS) entry which is preliminary data.</text>
</comment>
<evidence type="ECO:0000256" key="8">
    <source>
        <dbReference type="ARBA" id="ARBA00029586"/>
    </source>
</evidence>
<dbReference type="GO" id="GO:0046872">
    <property type="term" value="F:metal ion binding"/>
    <property type="evidence" value="ECO:0007669"/>
    <property type="project" value="UniProtKB-KW"/>
</dbReference>
<dbReference type="PANTHER" id="PTHR10134">
    <property type="entry name" value="CYTOCHROME B-C1 COMPLEX SUBUNIT RIESKE, MITOCHONDRIAL"/>
    <property type="match status" value="1"/>
</dbReference>
<sequence length="146" mass="13924">MPRRAAMAGVGVIAVSGLALAGCQVEDGGGNGGDDGNGDGGDGGDGGGNGGGESIATTDEIPVGGGVVFGDEGVVITQPVQGEFKGFSATCTHQGCTVAGVAGGTINCSCHGSKFSIEDASVVNGPAERPLDERALSVDGDSLSLG</sequence>
<protein>
    <recommendedName>
        <fullName evidence="2">Cytochrome bc1 complex Rieske iron-sulfur subunit</fullName>
    </recommendedName>
    <alternativeName>
        <fullName evidence="8">Cytochrome bc1 reductase complex subunit QcrA</fullName>
    </alternativeName>
</protein>
<dbReference type="GO" id="GO:0016020">
    <property type="term" value="C:membrane"/>
    <property type="evidence" value="ECO:0007669"/>
    <property type="project" value="InterPro"/>
</dbReference>
<evidence type="ECO:0000256" key="3">
    <source>
        <dbReference type="ARBA" id="ARBA00022714"/>
    </source>
</evidence>
<organism evidence="13 14">
    <name type="scientific">Haloechinothrix aidingensis</name>
    <dbReference type="NCBI Taxonomy" id="2752311"/>
    <lineage>
        <taxon>Bacteria</taxon>
        <taxon>Bacillati</taxon>
        <taxon>Actinomycetota</taxon>
        <taxon>Actinomycetes</taxon>
        <taxon>Pseudonocardiales</taxon>
        <taxon>Pseudonocardiaceae</taxon>
        <taxon>Haloechinothrix</taxon>
    </lineage>
</organism>
<keyword evidence="4" id="KW-0479">Metal-binding</keyword>
<evidence type="ECO:0000256" key="9">
    <source>
        <dbReference type="ARBA" id="ARBA00034078"/>
    </source>
</evidence>
<dbReference type="InterPro" id="IPR017941">
    <property type="entry name" value="Rieske_2Fe-2S"/>
</dbReference>
<keyword evidence="11" id="KW-0732">Signal</keyword>
<dbReference type="SUPFAM" id="SSF50022">
    <property type="entry name" value="ISP domain"/>
    <property type="match status" value="1"/>
</dbReference>
<feature type="compositionally biased region" description="Gly residues" evidence="10">
    <location>
        <begin position="30"/>
        <end position="53"/>
    </location>
</feature>
<comment type="function">
    <text evidence="1">Iron-sulfur subunit of the cytochrome bc1 complex, an essential component of the respiratory electron transport chain required for ATP synthesis. The bc1 complex catalyzes the oxidation of menaquinol and the reduction of cytochrome c in the respiratory chain. The bc1 complex operates through a Q-cycle mechanism that couples electron transfer to generation of the proton gradient that drives ATP synthesis.</text>
</comment>
<dbReference type="Gene3D" id="2.102.10.10">
    <property type="entry name" value="Rieske [2Fe-2S] iron-sulphur domain"/>
    <property type="match status" value="1"/>
</dbReference>
<evidence type="ECO:0000256" key="5">
    <source>
        <dbReference type="ARBA" id="ARBA00023004"/>
    </source>
</evidence>
<evidence type="ECO:0000313" key="14">
    <source>
        <dbReference type="Proteomes" id="UP000582974"/>
    </source>
</evidence>
<dbReference type="Proteomes" id="UP000582974">
    <property type="component" value="Unassembled WGS sequence"/>
</dbReference>
<dbReference type="PROSITE" id="PS51257">
    <property type="entry name" value="PROKAR_LIPOPROTEIN"/>
    <property type="match status" value="1"/>
</dbReference>
<proteinExistence type="predicted"/>
<evidence type="ECO:0000256" key="10">
    <source>
        <dbReference type="SAM" id="MobiDB-lite"/>
    </source>
</evidence>
<feature type="region of interest" description="Disordered" evidence="10">
    <location>
        <begin position="30"/>
        <end position="62"/>
    </location>
</feature>
<dbReference type="PRINTS" id="PR00162">
    <property type="entry name" value="RIESKE"/>
</dbReference>
<dbReference type="GO" id="GO:0051537">
    <property type="term" value="F:2 iron, 2 sulfur cluster binding"/>
    <property type="evidence" value="ECO:0007669"/>
    <property type="project" value="UniProtKB-KW"/>
</dbReference>
<keyword evidence="7" id="KW-1015">Disulfide bond</keyword>
<comment type="cofactor">
    <cofactor evidence="9">
        <name>[2Fe-2S] cluster</name>
        <dbReference type="ChEBI" id="CHEBI:190135"/>
    </cofactor>
</comment>
<keyword evidence="5" id="KW-0408">Iron</keyword>
<evidence type="ECO:0000256" key="4">
    <source>
        <dbReference type="ARBA" id="ARBA00022723"/>
    </source>
</evidence>
<feature type="domain" description="Rieske" evidence="12">
    <location>
        <begin position="52"/>
        <end position="145"/>
    </location>
</feature>
<dbReference type="InterPro" id="IPR005805">
    <property type="entry name" value="Rieske_Fe-S_prot_C"/>
</dbReference>
<evidence type="ECO:0000259" key="12">
    <source>
        <dbReference type="PROSITE" id="PS51296"/>
    </source>
</evidence>
<feature type="signal peptide" evidence="11">
    <location>
        <begin position="1"/>
        <end position="21"/>
    </location>
</feature>
<reference evidence="13 14" key="1">
    <citation type="submission" date="2020-07" db="EMBL/GenBank/DDBJ databases">
        <title>Genome of Haloechinothrix sp.</title>
        <authorList>
            <person name="Tang S.-K."/>
            <person name="Yang L."/>
            <person name="Zhu W.-Y."/>
        </authorList>
    </citation>
    <scope>NUCLEOTIDE SEQUENCE [LARGE SCALE GENOMIC DNA]</scope>
    <source>
        <strain evidence="13 14">YIM 98757</strain>
    </source>
</reference>
<evidence type="ECO:0000256" key="1">
    <source>
        <dbReference type="ARBA" id="ARBA00002494"/>
    </source>
</evidence>
<accession>A0A838ADE1</accession>
<keyword evidence="14" id="KW-1185">Reference proteome</keyword>
<name>A0A838ADE1_9PSEU</name>
<dbReference type="FunFam" id="2.102.10.10:FF:000016">
    <property type="entry name" value="Nitrite reductase/ring-hydroxylating ferredoxin subunit"/>
    <property type="match status" value="1"/>
</dbReference>
<evidence type="ECO:0000256" key="2">
    <source>
        <dbReference type="ARBA" id="ARBA00015816"/>
    </source>
</evidence>
<keyword evidence="3" id="KW-0001">2Fe-2S</keyword>
<dbReference type="PROSITE" id="PS51296">
    <property type="entry name" value="RIESKE"/>
    <property type="match status" value="1"/>
</dbReference>
<gene>
    <name evidence="13" type="ORF">H0B56_17340</name>
</gene>
<evidence type="ECO:0000256" key="6">
    <source>
        <dbReference type="ARBA" id="ARBA00023014"/>
    </source>
</evidence>
<dbReference type="Pfam" id="PF00355">
    <property type="entry name" value="Rieske"/>
    <property type="match status" value="1"/>
</dbReference>
<evidence type="ECO:0000256" key="11">
    <source>
        <dbReference type="SAM" id="SignalP"/>
    </source>
</evidence>
<evidence type="ECO:0000256" key="7">
    <source>
        <dbReference type="ARBA" id="ARBA00023157"/>
    </source>
</evidence>
<dbReference type="GO" id="GO:0004497">
    <property type="term" value="F:monooxygenase activity"/>
    <property type="evidence" value="ECO:0007669"/>
    <property type="project" value="UniProtKB-ARBA"/>
</dbReference>
<evidence type="ECO:0000313" key="13">
    <source>
        <dbReference type="EMBL" id="MBA0127314.1"/>
    </source>
</evidence>
<dbReference type="CDD" id="cd03467">
    <property type="entry name" value="Rieske"/>
    <property type="match status" value="1"/>
</dbReference>
<dbReference type="InterPro" id="IPR014349">
    <property type="entry name" value="Rieske_Fe-S_prot"/>
</dbReference>
<dbReference type="EMBL" id="JACCKD010000006">
    <property type="protein sequence ID" value="MBA0127314.1"/>
    <property type="molecule type" value="Genomic_DNA"/>
</dbReference>
<feature type="chain" id="PRO_5039226236" description="Cytochrome bc1 complex Rieske iron-sulfur subunit" evidence="11">
    <location>
        <begin position="22"/>
        <end position="146"/>
    </location>
</feature>
<dbReference type="InterPro" id="IPR036922">
    <property type="entry name" value="Rieske_2Fe-2S_sf"/>
</dbReference>
<dbReference type="GO" id="GO:0016705">
    <property type="term" value="F:oxidoreductase activity, acting on paired donors, with incorporation or reduction of molecular oxygen"/>
    <property type="evidence" value="ECO:0007669"/>
    <property type="project" value="UniProtKB-ARBA"/>
</dbReference>
<dbReference type="AlphaFoldDB" id="A0A838ADE1"/>
<keyword evidence="6" id="KW-0411">Iron-sulfur</keyword>